<dbReference type="Proteomes" id="UP001172457">
    <property type="component" value="Chromosome 6"/>
</dbReference>
<organism evidence="2 3">
    <name type="scientific">Centaurea solstitialis</name>
    <name type="common">yellow star-thistle</name>
    <dbReference type="NCBI Taxonomy" id="347529"/>
    <lineage>
        <taxon>Eukaryota</taxon>
        <taxon>Viridiplantae</taxon>
        <taxon>Streptophyta</taxon>
        <taxon>Embryophyta</taxon>
        <taxon>Tracheophyta</taxon>
        <taxon>Spermatophyta</taxon>
        <taxon>Magnoliopsida</taxon>
        <taxon>eudicotyledons</taxon>
        <taxon>Gunneridae</taxon>
        <taxon>Pentapetalae</taxon>
        <taxon>asterids</taxon>
        <taxon>campanulids</taxon>
        <taxon>Asterales</taxon>
        <taxon>Asteraceae</taxon>
        <taxon>Carduoideae</taxon>
        <taxon>Cardueae</taxon>
        <taxon>Centaureinae</taxon>
        <taxon>Centaurea</taxon>
    </lineage>
</organism>
<evidence type="ECO:0000313" key="2">
    <source>
        <dbReference type="EMBL" id="KAJ9543990.1"/>
    </source>
</evidence>
<comment type="caution">
    <text evidence="2">The sequence shown here is derived from an EMBL/GenBank/DDBJ whole genome shotgun (WGS) entry which is preliminary data.</text>
</comment>
<sequence length="148" mass="17220">MLELFAKDRATGTRAETAKERNKRSKESEKIVETIEEIDQLVETDDITLENFSLVMTLLMLHHLHPIHKLSFQVLQRDLCKVMESSCSRVYSEEEIFKELELIGNMSEEEISNAYLFLVASPEKARALFGCPLYMRMNMLRKMMGARE</sequence>
<reference evidence="2" key="1">
    <citation type="submission" date="2023-03" db="EMBL/GenBank/DDBJ databases">
        <title>Chromosome-scale reference genome and RAD-based genetic map of yellow starthistle (Centaurea solstitialis) reveal putative structural variation and QTLs associated with invader traits.</title>
        <authorList>
            <person name="Reatini B."/>
            <person name="Cang F.A."/>
            <person name="Jiang Q."/>
            <person name="Mckibben M.T.W."/>
            <person name="Barker M.S."/>
            <person name="Rieseberg L.H."/>
            <person name="Dlugosch K.M."/>
        </authorList>
    </citation>
    <scope>NUCLEOTIDE SEQUENCE</scope>
    <source>
        <strain evidence="2">CAN-66</strain>
        <tissue evidence="2">Leaf</tissue>
    </source>
</reference>
<proteinExistence type="predicted"/>
<dbReference type="AlphaFoldDB" id="A0AA38SJQ4"/>
<protein>
    <submittedName>
        <fullName evidence="2">Uncharacterized protein</fullName>
    </submittedName>
</protein>
<keyword evidence="3" id="KW-1185">Reference proteome</keyword>
<evidence type="ECO:0000256" key="1">
    <source>
        <dbReference type="SAM" id="MobiDB-lite"/>
    </source>
</evidence>
<gene>
    <name evidence="2" type="ORF">OSB04_023697</name>
</gene>
<dbReference type="EMBL" id="JARYMX010000006">
    <property type="protein sequence ID" value="KAJ9543990.1"/>
    <property type="molecule type" value="Genomic_DNA"/>
</dbReference>
<accession>A0AA38SJQ4</accession>
<feature type="region of interest" description="Disordered" evidence="1">
    <location>
        <begin position="1"/>
        <end position="25"/>
    </location>
</feature>
<name>A0AA38SJQ4_9ASTR</name>
<evidence type="ECO:0000313" key="3">
    <source>
        <dbReference type="Proteomes" id="UP001172457"/>
    </source>
</evidence>